<dbReference type="Pfam" id="PF11747">
    <property type="entry name" value="RebB"/>
    <property type="match status" value="1"/>
</dbReference>
<dbReference type="RefSeq" id="WP_048250021.1">
    <property type="nucleotide sequence ID" value="NZ_LDWR01000050.1"/>
</dbReference>
<gene>
    <name evidence="1" type="ORF">VL15_28485</name>
</gene>
<dbReference type="PATRIC" id="fig|292.27.peg.6289"/>
<organism evidence="1 2">
    <name type="scientific">Burkholderia cepacia</name>
    <name type="common">Pseudomonas cepacia</name>
    <dbReference type="NCBI Taxonomy" id="292"/>
    <lineage>
        <taxon>Bacteria</taxon>
        <taxon>Pseudomonadati</taxon>
        <taxon>Pseudomonadota</taxon>
        <taxon>Betaproteobacteria</taxon>
        <taxon>Burkholderiales</taxon>
        <taxon>Burkholderiaceae</taxon>
        <taxon>Burkholderia</taxon>
        <taxon>Burkholderia cepacia complex</taxon>
    </lineage>
</organism>
<dbReference type="EMBL" id="LDWR01000050">
    <property type="protein sequence ID" value="KML49395.1"/>
    <property type="molecule type" value="Genomic_DNA"/>
</dbReference>
<reference evidence="1 2" key="1">
    <citation type="submission" date="2015-05" db="EMBL/GenBank/DDBJ databases">
        <title>Draft genome of Burkholderia cepacia LK29.</title>
        <authorList>
            <person name="Chan X.Y."/>
        </authorList>
    </citation>
    <scope>NUCLEOTIDE SEQUENCE [LARGE SCALE GENOMIC DNA]</scope>
    <source>
        <strain evidence="1 2">LK29</strain>
    </source>
</reference>
<accession>A0A0J5WCP0</accession>
<dbReference type="InterPro" id="IPR021070">
    <property type="entry name" value="Killing_trait_RebB"/>
</dbReference>
<protein>
    <submittedName>
        <fullName evidence="1">Thioredoxin reductase</fullName>
    </submittedName>
</protein>
<sequence length="107" mass="10768">MPEQVSAAITDAVTQANVKVVGEAPAVALGTLMQSNSHASAILLHNAVQMQANQAASNLAATTVGIMQLYAGSPVAAAGAARSANDNFASQLAAVAQLMNAISHWRG</sequence>
<name>A0A0J5WCP0_BURCE</name>
<dbReference type="Proteomes" id="UP000036338">
    <property type="component" value="Unassembled WGS sequence"/>
</dbReference>
<proteinExistence type="predicted"/>
<dbReference type="AlphaFoldDB" id="A0A0J5WCP0"/>
<evidence type="ECO:0000313" key="2">
    <source>
        <dbReference type="Proteomes" id="UP000036338"/>
    </source>
</evidence>
<comment type="caution">
    <text evidence="1">The sequence shown here is derived from an EMBL/GenBank/DDBJ whole genome shotgun (WGS) entry which is preliminary data.</text>
</comment>
<evidence type="ECO:0000313" key="1">
    <source>
        <dbReference type="EMBL" id="KML49395.1"/>
    </source>
</evidence>